<gene>
    <name evidence="2" type="ORF">EV384_5091</name>
</gene>
<evidence type="ECO:0000313" key="3">
    <source>
        <dbReference type="Proteomes" id="UP000294114"/>
    </source>
</evidence>
<feature type="signal peptide" evidence="1">
    <location>
        <begin position="1"/>
        <end position="28"/>
    </location>
</feature>
<keyword evidence="3" id="KW-1185">Reference proteome</keyword>
<dbReference type="AlphaFoldDB" id="A0A4Q8BG84"/>
<dbReference type="Proteomes" id="UP000294114">
    <property type="component" value="Unassembled WGS sequence"/>
</dbReference>
<reference evidence="2 3" key="1">
    <citation type="submission" date="2019-02" db="EMBL/GenBank/DDBJ databases">
        <title>Sequencing the genomes of 1000 actinobacteria strains.</title>
        <authorList>
            <person name="Klenk H.-P."/>
        </authorList>
    </citation>
    <scope>NUCLEOTIDE SEQUENCE [LARGE SCALE GENOMIC DNA]</scope>
    <source>
        <strain evidence="2 3">DSM 45612</strain>
    </source>
</reference>
<proteinExistence type="predicted"/>
<dbReference type="EMBL" id="SHLD01000001">
    <property type="protein sequence ID" value="RZU76435.1"/>
    <property type="molecule type" value="Genomic_DNA"/>
</dbReference>
<protein>
    <submittedName>
        <fullName evidence="2">Uncharacterized protein</fullName>
    </submittedName>
</protein>
<comment type="caution">
    <text evidence="2">The sequence shown here is derived from an EMBL/GenBank/DDBJ whole genome shotgun (WGS) entry which is preliminary data.</text>
</comment>
<name>A0A4Q8BG84_9ACTN</name>
<keyword evidence="1" id="KW-0732">Signal</keyword>
<accession>A0A4Q8BG84</accession>
<evidence type="ECO:0000256" key="1">
    <source>
        <dbReference type="SAM" id="SignalP"/>
    </source>
</evidence>
<organism evidence="2 3">
    <name type="scientific">Micromonospora kangleipakensis</name>
    <dbReference type="NCBI Taxonomy" id="1077942"/>
    <lineage>
        <taxon>Bacteria</taxon>
        <taxon>Bacillati</taxon>
        <taxon>Actinomycetota</taxon>
        <taxon>Actinomycetes</taxon>
        <taxon>Micromonosporales</taxon>
        <taxon>Micromonosporaceae</taxon>
        <taxon>Micromonospora</taxon>
    </lineage>
</organism>
<evidence type="ECO:0000313" key="2">
    <source>
        <dbReference type="EMBL" id="RZU76435.1"/>
    </source>
</evidence>
<dbReference type="RefSeq" id="WP_130337103.1">
    <property type="nucleotide sequence ID" value="NZ_SHLD01000001.1"/>
</dbReference>
<feature type="chain" id="PRO_5038510152" evidence="1">
    <location>
        <begin position="29"/>
        <end position="72"/>
    </location>
</feature>
<sequence length="72" mass="7125">MGHLHYGGVLAAVVGLVLATTASAPAVAGSGTDRYRNPVSAGFAGFADTFADPVVVRGASEGPVLTAGRRGR</sequence>